<dbReference type="CDD" id="cd00085">
    <property type="entry name" value="HNHc"/>
    <property type="match status" value="1"/>
</dbReference>
<reference evidence="3" key="1">
    <citation type="submission" date="2019-10" db="EMBL/GenBank/DDBJ databases">
        <title>Complete mitogenome of the streptophyte green alga Coleochaete scutata (Coleochaetophyceae).</title>
        <authorList>
            <person name="Turmel M."/>
            <person name="Otis C."/>
            <person name="Lemieux C."/>
        </authorList>
    </citation>
    <scope>NUCLEOTIDE SEQUENCE</scope>
</reference>
<dbReference type="PANTHER" id="PTHR33642">
    <property type="entry name" value="COX1/OXI3 INTRON 1 PROTEIN-RELATED"/>
    <property type="match status" value="1"/>
</dbReference>
<dbReference type="SMART" id="SM00507">
    <property type="entry name" value="HNHc"/>
    <property type="match status" value="1"/>
</dbReference>
<dbReference type="RefSeq" id="YP_009710058.1">
    <property type="nucleotide sequence ID" value="NC_045180.1"/>
</dbReference>
<feature type="compositionally biased region" description="Basic and acidic residues" evidence="1">
    <location>
        <begin position="30"/>
        <end position="39"/>
    </location>
</feature>
<dbReference type="CDD" id="cd01651">
    <property type="entry name" value="RT_G2_intron"/>
    <property type="match status" value="1"/>
</dbReference>
<dbReference type="GO" id="GO:0006315">
    <property type="term" value="P:homing of group II introns"/>
    <property type="evidence" value="ECO:0007669"/>
    <property type="project" value="TreeGrafter"/>
</dbReference>
<name>A0A5P9NWQ3_COLSC</name>
<gene>
    <name evidence="3" type="primary">orf743</name>
</gene>
<feature type="compositionally biased region" description="Basic and acidic residues" evidence="1">
    <location>
        <begin position="78"/>
        <end position="100"/>
    </location>
</feature>
<keyword evidence="3" id="KW-0496">Mitochondrion</keyword>
<feature type="domain" description="Reverse transcriptase" evidence="2">
    <location>
        <begin position="231"/>
        <end position="516"/>
    </location>
</feature>
<dbReference type="InterPro" id="IPR024937">
    <property type="entry name" value="Domain_X"/>
</dbReference>
<dbReference type="GO" id="GO:0003964">
    <property type="term" value="F:RNA-directed DNA polymerase activity"/>
    <property type="evidence" value="ECO:0007669"/>
    <property type="project" value="TreeGrafter"/>
</dbReference>
<feature type="compositionally biased region" description="Polar residues" evidence="1">
    <location>
        <begin position="55"/>
        <end position="68"/>
    </location>
</feature>
<evidence type="ECO:0000313" key="3">
    <source>
        <dbReference type="EMBL" id="QFU80163.1"/>
    </source>
</evidence>
<dbReference type="PROSITE" id="PS50878">
    <property type="entry name" value="RT_POL"/>
    <property type="match status" value="1"/>
</dbReference>
<geneLocation type="mitochondrion" evidence="3"/>
<dbReference type="Pfam" id="PF00078">
    <property type="entry name" value="RVT_1"/>
    <property type="match status" value="2"/>
</dbReference>
<dbReference type="SUPFAM" id="SSF56672">
    <property type="entry name" value="DNA/RNA polymerases"/>
    <property type="match status" value="1"/>
</dbReference>
<sequence length="743" mass="84907">MSRATYVLAGTGREIYSLPDASGGNSEGSISREDVEKLKGPAPAVKGSLSGKGLNENNSQMKNDTVNSKDLPGVNTPHQDRLQKPGDIHQEVKSSDHLETEGIGSLRQVGQDLSPKTLSRQNRRNLGLAKVGNDYANGDTVTVRRLSTSDKGCQSYVLGENGTVQRNVPREPRLLPVQEGIGPWVGRYSAFFQENLYKIAYEKIKSNPGNTTPGVDYETLDGISNKWISETILAMKDKSFKFKPALRKFIPKIPASRGQRPLGIPTPRDKVVQELFRMILEPLFEPVFKDTSHGFRPNRSCHSALRAMRSWSGTTWMIEGDIKGYFDNVNHHLLAEILKEYVKDQSLIELYWKMVRAGYLNDGRLEPHSVTGVPQGGILSPLLSNIYLHKLDVFMEDLMSKHNSTGRLQTKENPEYAKARKLQREAKKRGDIKEIRRAQFLRAQIPSVLRTGNRIHYIRYADDWVVGILGSKQFAEEIKSEIKRFLREELRLELSDDKTKITNLTSEKAKFLGVYICRKGRRHTRTLRKVGHNLVRPTNQRIIIYAPIDKLMDKLRDQEYTHKDLTPKAQTKWIHLKAEELIYRYNAVLTGILNYYSFVDNRNMLQRIVWVLRFSAAFTLARKWNISPAMVFKKLGSKLKVGKHAIAIPTDLKIQTMKFNLISKKVSDPFKVKYFAMRRFIMDKPCKLCGETENIEMHHVRHIRKGTIKGFTKFLATINRKQIPVCKKCHLAIHAGKYDGWKL</sequence>
<dbReference type="Pfam" id="PF01348">
    <property type="entry name" value="Intron_maturas2"/>
    <property type="match status" value="1"/>
</dbReference>
<dbReference type="InterPro" id="IPR003615">
    <property type="entry name" value="HNH_nuc"/>
</dbReference>
<protein>
    <recommendedName>
        <fullName evidence="2">Reverse transcriptase domain-containing protein</fullName>
    </recommendedName>
</protein>
<dbReference type="EMBL" id="MN613583">
    <property type="protein sequence ID" value="QFU80163.1"/>
    <property type="molecule type" value="Genomic_DNA"/>
</dbReference>
<accession>A0A5P9NWQ3</accession>
<dbReference type="InterPro" id="IPR000477">
    <property type="entry name" value="RT_dom"/>
</dbReference>
<feature type="region of interest" description="Disordered" evidence="1">
    <location>
        <begin position="9"/>
        <end position="125"/>
    </location>
</feature>
<evidence type="ECO:0000259" key="2">
    <source>
        <dbReference type="PROSITE" id="PS50878"/>
    </source>
</evidence>
<dbReference type="AlphaFoldDB" id="A0A5P9NWQ3"/>
<evidence type="ECO:0000256" key="1">
    <source>
        <dbReference type="SAM" id="MobiDB-lite"/>
    </source>
</evidence>
<dbReference type="GO" id="GO:0005739">
    <property type="term" value="C:mitochondrion"/>
    <property type="evidence" value="ECO:0007669"/>
    <property type="project" value="TreeGrafter"/>
</dbReference>
<dbReference type="GeneID" id="42369888"/>
<dbReference type="InterPro" id="IPR043502">
    <property type="entry name" value="DNA/RNA_pol_sf"/>
</dbReference>
<dbReference type="GO" id="GO:0090615">
    <property type="term" value="P:mitochondrial mRNA processing"/>
    <property type="evidence" value="ECO:0007669"/>
    <property type="project" value="TreeGrafter"/>
</dbReference>
<proteinExistence type="predicted"/>
<dbReference type="PANTHER" id="PTHR33642:SF4">
    <property type="entry name" value="COX1_OXI3 INTRON 1 PROTEIN-RELATED"/>
    <property type="match status" value="1"/>
</dbReference>
<organism evidence="3">
    <name type="scientific">Coleochaete scutata</name>
    <dbReference type="NCBI Taxonomy" id="3125"/>
    <lineage>
        <taxon>Eukaryota</taxon>
        <taxon>Viridiplantae</taxon>
        <taxon>Streptophyta</taxon>
        <taxon>Coleochaetophyceae</taxon>
        <taxon>Coleochaetales</taxon>
        <taxon>Coleochaetaceae</taxon>
        <taxon>Coleochaete</taxon>
    </lineage>
</organism>